<keyword evidence="1" id="KW-1133">Transmembrane helix</keyword>
<evidence type="ECO:0000313" key="3">
    <source>
        <dbReference type="Proteomes" id="UP001233836"/>
    </source>
</evidence>
<accession>A0ABT9WKG2</accession>
<keyword evidence="1" id="KW-0812">Transmembrane</keyword>
<organism evidence="2 3">
    <name type="scientific">Paenibacillus tundrae</name>
    <dbReference type="NCBI Taxonomy" id="528187"/>
    <lineage>
        <taxon>Bacteria</taxon>
        <taxon>Bacillati</taxon>
        <taxon>Bacillota</taxon>
        <taxon>Bacilli</taxon>
        <taxon>Bacillales</taxon>
        <taxon>Paenibacillaceae</taxon>
        <taxon>Paenibacillus</taxon>
    </lineage>
</organism>
<sequence>MKFFSYPTEYKRIVYHLILNCSLLLFATVVMVYAFYQFPSASTFNYVLIAIPMMGSAVRSVYYAIKLRKMRTAQSSTSEL</sequence>
<comment type="caution">
    <text evidence="2">The sequence shown here is derived from an EMBL/GenBank/DDBJ whole genome shotgun (WGS) entry which is preliminary data.</text>
</comment>
<reference evidence="2 3" key="1">
    <citation type="submission" date="2023-07" db="EMBL/GenBank/DDBJ databases">
        <title>Sorghum-associated microbial communities from plants grown in Nebraska, USA.</title>
        <authorList>
            <person name="Schachtman D."/>
        </authorList>
    </citation>
    <scope>NUCLEOTIDE SEQUENCE [LARGE SCALE GENOMIC DNA]</scope>
    <source>
        <strain evidence="2 3">DS1314</strain>
    </source>
</reference>
<protein>
    <submittedName>
        <fullName evidence="2">Uncharacterized protein</fullName>
    </submittedName>
</protein>
<proteinExistence type="predicted"/>
<evidence type="ECO:0000313" key="2">
    <source>
        <dbReference type="EMBL" id="MDQ0173782.1"/>
    </source>
</evidence>
<keyword evidence="1" id="KW-0472">Membrane</keyword>
<feature type="transmembrane region" description="Helical" evidence="1">
    <location>
        <begin position="44"/>
        <end position="65"/>
    </location>
</feature>
<name>A0ABT9WKG2_9BACL</name>
<gene>
    <name evidence="2" type="ORF">J2T19_005288</name>
</gene>
<keyword evidence="3" id="KW-1185">Reference proteome</keyword>
<dbReference type="Proteomes" id="UP001233836">
    <property type="component" value="Unassembled WGS sequence"/>
</dbReference>
<evidence type="ECO:0000256" key="1">
    <source>
        <dbReference type="SAM" id="Phobius"/>
    </source>
</evidence>
<dbReference type="EMBL" id="JAUSTI010000024">
    <property type="protein sequence ID" value="MDQ0173782.1"/>
    <property type="molecule type" value="Genomic_DNA"/>
</dbReference>
<feature type="transmembrane region" description="Helical" evidence="1">
    <location>
        <begin position="12"/>
        <end position="38"/>
    </location>
</feature>